<gene>
    <name evidence="1" type="ORF">GCM10009575_019510</name>
</gene>
<dbReference type="EMBL" id="BAAAID010000009">
    <property type="protein sequence ID" value="GAA0923507.1"/>
    <property type="molecule type" value="Genomic_DNA"/>
</dbReference>
<evidence type="ECO:0008006" key="3">
    <source>
        <dbReference type="Google" id="ProtNLM"/>
    </source>
</evidence>
<sequence length="57" mass="6035">MADSAPWLDAPSLWGRAFERTLDALGARLVRIADGVLDTFIAESAEGAGVTKTACNR</sequence>
<dbReference type="Proteomes" id="UP001500418">
    <property type="component" value="Unassembled WGS sequence"/>
</dbReference>
<accession>A0ABP3ZP31</accession>
<reference evidence="2" key="1">
    <citation type="journal article" date="2019" name="Int. J. Syst. Evol. Microbiol.">
        <title>The Global Catalogue of Microorganisms (GCM) 10K type strain sequencing project: providing services to taxonomists for standard genome sequencing and annotation.</title>
        <authorList>
            <consortium name="The Broad Institute Genomics Platform"/>
            <consortium name="The Broad Institute Genome Sequencing Center for Infectious Disease"/>
            <person name="Wu L."/>
            <person name="Ma J."/>
        </authorList>
    </citation>
    <scope>NUCLEOTIDE SEQUENCE [LARGE SCALE GENOMIC DNA]</scope>
    <source>
        <strain evidence="2">JCM 11444</strain>
    </source>
</reference>
<protein>
    <recommendedName>
        <fullName evidence="3">Transposase</fullName>
    </recommendedName>
</protein>
<organism evidence="1 2">
    <name type="scientific">Streptomyces rhizosphaericus</name>
    <dbReference type="NCBI Taxonomy" id="114699"/>
    <lineage>
        <taxon>Bacteria</taxon>
        <taxon>Bacillati</taxon>
        <taxon>Actinomycetota</taxon>
        <taxon>Actinomycetes</taxon>
        <taxon>Kitasatosporales</taxon>
        <taxon>Streptomycetaceae</taxon>
        <taxon>Streptomyces</taxon>
        <taxon>Streptomyces violaceusniger group</taxon>
    </lineage>
</organism>
<evidence type="ECO:0000313" key="1">
    <source>
        <dbReference type="EMBL" id="GAA0923507.1"/>
    </source>
</evidence>
<name>A0ABP3ZP31_9ACTN</name>
<comment type="caution">
    <text evidence="1">The sequence shown here is derived from an EMBL/GenBank/DDBJ whole genome shotgun (WGS) entry which is preliminary data.</text>
</comment>
<keyword evidence="2" id="KW-1185">Reference proteome</keyword>
<proteinExistence type="predicted"/>
<evidence type="ECO:0000313" key="2">
    <source>
        <dbReference type="Proteomes" id="UP001500418"/>
    </source>
</evidence>